<keyword evidence="1" id="KW-1133">Transmembrane helix</keyword>
<sequence>MRMLHRFGYYGLGFFFGIVIVLFFLGGKRASCSYGPNGRVLLQLRSKDRVFSEESLQFFKSQQIDTSVVARIFKNGDVDFGKSEVHKKPCNIYYVSGKPANETIELKVVNCDSIATIEKASIKKDE</sequence>
<keyword evidence="1" id="KW-0812">Transmembrane</keyword>
<dbReference type="AlphaFoldDB" id="A0A2R3Z7G8"/>
<dbReference type="OrthoDB" id="1466970at2"/>
<keyword evidence="3" id="KW-1185">Reference proteome</keyword>
<dbReference type="EMBL" id="CP028136">
    <property type="protein sequence ID" value="AVR46178.1"/>
    <property type="molecule type" value="Genomic_DNA"/>
</dbReference>
<name>A0A2R3Z7G8_9FLAO</name>
<dbReference type="KEGG" id="grs:C7S20_13430"/>
<protein>
    <recommendedName>
        <fullName evidence="4">DUF4258 domain-containing protein</fullName>
    </recommendedName>
</protein>
<evidence type="ECO:0000256" key="1">
    <source>
        <dbReference type="SAM" id="Phobius"/>
    </source>
</evidence>
<evidence type="ECO:0008006" key="4">
    <source>
        <dbReference type="Google" id="ProtNLM"/>
    </source>
</evidence>
<dbReference type="Proteomes" id="UP000241507">
    <property type="component" value="Chromosome"/>
</dbReference>
<evidence type="ECO:0000313" key="3">
    <source>
        <dbReference type="Proteomes" id="UP000241507"/>
    </source>
</evidence>
<gene>
    <name evidence="2" type="ORF">C7S20_13430</name>
</gene>
<feature type="transmembrane region" description="Helical" evidence="1">
    <location>
        <begin position="7"/>
        <end position="27"/>
    </location>
</feature>
<organism evidence="2 3">
    <name type="scientific">Christiangramia fulva</name>
    <dbReference type="NCBI Taxonomy" id="2126553"/>
    <lineage>
        <taxon>Bacteria</taxon>
        <taxon>Pseudomonadati</taxon>
        <taxon>Bacteroidota</taxon>
        <taxon>Flavobacteriia</taxon>
        <taxon>Flavobacteriales</taxon>
        <taxon>Flavobacteriaceae</taxon>
        <taxon>Christiangramia</taxon>
    </lineage>
</organism>
<proteinExistence type="predicted"/>
<reference evidence="3" key="1">
    <citation type="submission" date="2018-03" db="EMBL/GenBank/DDBJ databases">
        <title>Gramella fulva sp. nov., isolated from a dry surface of tidal flat.</title>
        <authorList>
            <person name="Hwang S.H."/>
            <person name="Hwang W.M."/>
            <person name="Kang K."/>
            <person name="Ahn T.-Y."/>
        </authorList>
    </citation>
    <scope>NUCLEOTIDE SEQUENCE [LARGE SCALE GENOMIC DNA]</scope>
    <source>
        <strain evidence="3">SH35</strain>
    </source>
</reference>
<evidence type="ECO:0000313" key="2">
    <source>
        <dbReference type="EMBL" id="AVR46178.1"/>
    </source>
</evidence>
<accession>A0A2R3Z7G8</accession>
<keyword evidence="1" id="KW-0472">Membrane</keyword>